<organism evidence="1">
    <name type="scientific">marine sediment metagenome</name>
    <dbReference type="NCBI Taxonomy" id="412755"/>
    <lineage>
        <taxon>unclassified sequences</taxon>
        <taxon>metagenomes</taxon>
        <taxon>ecological metagenomes</taxon>
    </lineage>
</organism>
<dbReference type="Pfam" id="PF16930">
    <property type="entry name" value="Porin_5"/>
    <property type="match status" value="2"/>
</dbReference>
<feature type="non-terminal residue" evidence="1">
    <location>
        <position position="309"/>
    </location>
</feature>
<comment type="caution">
    <text evidence="1">The sequence shown here is derived from an EMBL/GenBank/DDBJ whole genome shotgun (WGS) entry which is preliminary data.</text>
</comment>
<dbReference type="AlphaFoldDB" id="A0A0F9G466"/>
<accession>A0A0F9G466</accession>
<dbReference type="InterPro" id="IPR032638">
    <property type="entry name" value="Porin_5"/>
</dbReference>
<evidence type="ECO:0008006" key="2">
    <source>
        <dbReference type="Google" id="ProtNLM"/>
    </source>
</evidence>
<proteinExistence type="predicted"/>
<reference evidence="1" key="1">
    <citation type="journal article" date="2015" name="Nature">
        <title>Complex archaea that bridge the gap between prokaryotes and eukaryotes.</title>
        <authorList>
            <person name="Spang A."/>
            <person name="Saw J.H."/>
            <person name="Jorgensen S.L."/>
            <person name="Zaremba-Niedzwiedzka K."/>
            <person name="Martijn J."/>
            <person name="Lind A.E."/>
            <person name="van Eijk R."/>
            <person name="Schleper C."/>
            <person name="Guy L."/>
            <person name="Ettema T.J."/>
        </authorList>
    </citation>
    <scope>NUCLEOTIDE SEQUENCE</scope>
</reference>
<evidence type="ECO:0000313" key="1">
    <source>
        <dbReference type="EMBL" id="KKL64335.1"/>
    </source>
</evidence>
<sequence>MKMRRTQTVAVMLCAIVAVAAVAAAATPEDLEALVRRLEQRIANQDQRIAQLHEKVSDDNLREARQDEIRKILKEMNAEMGQGGAMPAWAQDLKFFGDFRLRYHGDGFDAADRKDRSRARFRLRFGFKKWFLNKQMEVGFRLASGHQDSDYDGEGAPTSANQSFDTGFSQKNLWIDWAYARYTPDWLKGFTVVGGKFPIPWVKTDVIWDSDVTPEGFYGSYTRKIPGTEVTATGGVGYMVVEEAAAGHGSGLHVYQVSATSPIPGGLKYLVALTYYDYDHIENNFREADGNHLVGGVLQAQEFETIDLI</sequence>
<gene>
    <name evidence="1" type="ORF">LCGC14_2166060</name>
</gene>
<protein>
    <recommendedName>
        <fullName evidence="2">Porin domain-containing protein</fullName>
    </recommendedName>
</protein>
<name>A0A0F9G466_9ZZZZ</name>
<dbReference type="EMBL" id="LAZR01027878">
    <property type="protein sequence ID" value="KKL64335.1"/>
    <property type="molecule type" value="Genomic_DNA"/>
</dbReference>